<reference evidence="7 8" key="1">
    <citation type="submission" date="2020-08" db="EMBL/GenBank/DDBJ databases">
        <title>Genomic Encyclopedia of Type Strains, Phase IV (KMG-IV): sequencing the most valuable type-strain genomes for metagenomic binning, comparative biology and taxonomic classification.</title>
        <authorList>
            <person name="Goeker M."/>
        </authorList>
    </citation>
    <scope>NUCLEOTIDE SEQUENCE [LARGE SCALE GENOMIC DNA]</scope>
    <source>
        <strain evidence="7 8">DSM 23958</strain>
    </source>
</reference>
<dbReference type="InterPro" id="IPR003713">
    <property type="entry name" value="FliS"/>
</dbReference>
<evidence type="ECO:0000256" key="3">
    <source>
        <dbReference type="ARBA" id="ARBA00022490"/>
    </source>
</evidence>
<sequence length="146" mass="15780">MYGQASPFAPRNYRPSNMYSRVGLETEVHGASAHRLIGMLFDGLFDAMAQAQGALASGNRELKARALSRAVRIIDEGLKASLNKEHGGELAVQLTELYSYCCLRLTQANLRDDVSLLLEVRGLLLPVREAWGAIAPQVDNAPAAAA</sequence>
<evidence type="ECO:0000313" key="7">
    <source>
        <dbReference type="EMBL" id="MBB5205908.1"/>
    </source>
</evidence>
<comment type="subcellular location">
    <subcellularLocation>
        <location evidence="1 6">Cytoplasm</location>
        <location evidence="1 6">Cytosol</location>
    </subcellularLocation>
</comment>
<keyword evidence="8" id="KW-1185">Reference proteome</keyword>
<dbReference type="OrthoDB" id="9792010at2"/>
<dbReference type="SUPFAM" id="SSF101116">
    <property type="entry name" value="Flagellar export chaperone FliS"/>
    <property type="match status" value="1"/>
</dbReference>
<name>A0A840S8R9_9BURK</name>
<dbReference type="NCBIfam" id="TIGR00208">
    <property type="entry name" value="fliS"/>
    <property type="match status" value="1"/>
</dbReference>
<dbReference type="GO" id="GO:0071973">
    <property type="term" value="P:bacterial-type flagellum-dependent cell motility"/>
    <property type="evidence" value="ECO:0007669"/>
    <property type="project" value="TreeGrafter"/>
</dbReference>
<evidence type="ECO:0000256" key="5">
    <source>
        <dbReference type="ARBA" id="ARBA00023186"/>
    </source>
</evidence>
<dbReference type="GO" id="GO:0044780">
    <property type="term" value="P:bacterial-type flagellum assembly"/>
    <property type="evidence" value="ECO:0007669"/>
    <property type="project" value="InterPro"/>
</dbReference>
<dbReference type="PIRSF" id="PIRSF039090">
    <property type="entry name" value="Flis"/>
    <property type="match status" value="1"/>
</dbReference>
<dbReference type="EMBL" id="JACHHO010000006">
    <property type="protein sequence ID" value="MBB5205908.1"/>
    <property type="molecule type" value="Genomic_DNA"/>
</dbReference>
<dbReference type="PANTHER" id="PTHR34773:SF1">
    <property type="entry name" value="FLAGELLAR SECRETION CHAPERONE FLIS"/>
    <property type="match status" value="1"/>
</dbReference>
<protein>
    <recommendedName>
        <fullName evidence="6">Flagellar secretion chaperone FliS</fullName>
    </recommendedName>
</protein>
<evidence type="ECO:0000256" key="1">
    <source>
        <dbReference type="ARBA" id="ARBA00004514"/>
    </source>
</evidence>
<dbReference type="PANTHER" id="PTHR34773">
    <property type="entry name" value="FLAGELLAR SECRETION CHAPERONE FLIS"/>
    <property type="match status" value="1"/>
</dbReference>
<keyword evidence="7" id="KW-0966">Cell projection</keyword>
<keyword evidence="7" id="KW-0282">Flagellum</keyword>
<keyword evidence="5" id="KW-0143">Chaperone</keyword>
<dbReference type="Proteomes" id="UP000554837">
    <property type="component" value="Unassembled WGS sequence"/>
</dbReference>
<evidence type="ECO:0000313" key="8">
    <source>
        <dbReference type="Proteomes" id="UP000554837"/>
    </source>
</evidence>
<comment type="caution">
    <text evidence="7">The sequence shown here is derived from an EMBL/GenBank/DDBJ whole genome shotgun (WGS) entry which is preliminary data.</text>
</comment>
<dbReference type="Gene3D" id="1.20.120.340">
    <property type="entry name" value="Flagellar protein FliS"/>
    <property type="match status" value="1"/>
</dbReference>
<keyword evidence="3 6" id="KW-0963">Cytoplasm</keyword>
<evidence type="ECO:0000256" key="6">
    <source>
        <dbReference type="PIRNR" id="PIRNR039090"/>
    </source>
</evidence>
<dbReference type="InterPro" id="IPR036584">
    <property type="entry name" value="FliS_sf"/>
</dbReference>
<dbReference type="Pfam" id="PF02561">
    <property type="entry name" value="FliS"/>
    <property type="match status" value="1"/>
</dbReference>
<proteinExistence type="inferred from homology"/>
<evidence type="ECO:0000256" key="2">
    <source>
        <dbReference type="ARBA" id="ARBA00008787"/>
    </source>
</evidence>
<dbReference type="AlphaFoldDB" id="A0A840S8R9"/>
<accession>A0A840S8R9</accession>
<keyword evidence="7" id="KW-0969">Cilium</keyword>
<organism evidence="7 8">
    <name type="scientific">Inhella inkyongensis</name>
    <dbReference type="NCBI Taxonomy" id="392593"/>
    <lineage>
        <taxon>Bacteria</taxon>
        <taxon>Pseudomonadati</taxon>
        <taxon>Pseudomonadota</taxon>
        <taxon>Betaproteobacteria</taxon>
        <taxon>Burkholderiales</taxon>
        <taxon>Sphaerotilaceae</taxon>
        <taxon>Inhella</taxon>
    </lineage>
</organism>
<dbReference type="CDD" id="cd16098">
    <property type="entry name" value="FliS"/>
    <property type="match status" value="1"/>
</dbReference>
<dbReference type="GO" id="GO:0005829">
    <property type="term" value="C:cytosol"/>
    <property type="evidence" value="ECO:0007669"/>
    <property type="project" value="UniProtKB-SubCell"/>
</dbReference>
<dbReference type="RefSeq" id="WP_138856145.1">
    <property type="nucleotide sequence ID" value="NZ_CP040709.1"/>
</dbReference>
<comment type="similarity">
    <text evidence="2 6">Belongs to the FliS family.</text>
</comment>
<evidence type="ECO:0000256" key="4">
    <source>
        <dbReference type="ARBA" id="ARBA00022795"/>
    </source>
</evidence>
<keyword evidence="4 6" id="KW-1005">Bacterial flagellum biogenesis</keyword>
<gene>
    <name evidence="7" type="ORF">HNQ51_003239</name>
</gene>